<keyword evidence="2" id="KW-0378">Hydrolase</keyword>
<dbReference type="Pfam" id="PF00580">
    <property type="entry name" value="UvrD-helicase"/>
    <property type="match status" value="1"/>
</dbReference>
<reference evidence="6" key="1">
    <citation type="submission" date="2018-05" db="EMBL/GenBank/DDBJ databases">
        <authorList>
            <person name="Lanie J.A."/>
            <person name="Ng W.-L."/>
            <person name="Kazmierczak K.M."/>
            <person name="Andrzejewski T.M."/>
            <person name="Davidsen T.M."/>
            <person name="Wayne K.J."/>
            <person name="Tettelin H."/>
            <person name="Glass J.I."/>
            <person name="Rusch D."/>
            <person name="Podicherti R."/>
            <person name="Tsui H.-C.T."/>
            <person name="Winkler M.E."/>
        </authorList>
    </citation>
    <scope>NUCLEOTIDE SEQUENCE</scope>
</reference>
<dbReference type="GO" id="GO:0005829">
    <property type="term" value="C:cytosol"/>
    <property type="evidence" value="ECO:0007669"/>
    <property type="project" value="TreeGrafter"/>
</dbReference>
<feature type="non-terminal residue" evidence="6">
    <location>
        <position position="59"/>
    </location>
</feature>
<protein>
    <recommendedName>
        <fullName evidence="5">UvrD-like helicase ATP-binding domain-containing protein</fullName>
    </recommendedName>
</protein>
<organism evidence="6">
    <name type="scientific">marine metagenome</name>
    <dbReference type="NCBI Taxonomy" id="408172"/>
    <lineage>
        <taxon>unclassified sequences</taxon>
        <taxon>metagenomes</taxon>
        <taxon>ecological metagenomes</taxon>
    </lineage>
</organism>
<keyword evidence="3" id="KW-0347">Helicase</keyword>
<sequence>MEIIKQNYLSNLNNNQKEAILSPDGPCLIVAGAGSGKTKVLTTRVVHIIKEKKAWPNQI</sequence>
<evidence type="ECO:0000259" key="5">
    <source>
        <dbReference type="Pfam" id="PF00580"/>
    </source>
</evidence>
<dbReference type="GO" id="GO:0043138">
    <property type="term" value="F:3'-5' DNA helicase activity"/>
    <property type="evidence" value="ECO:0007669"/>
    <property type="project" value="TreeGrafter"/>
</dbReference>
<evidence type="ECO:0000256" key="1">
    <source>
        <dbReference type="ARBA" id="ARBA00022741"/>
    </source>
</evidence>
<dbReference type="GO" id="GO:0005524">
    <property type="term" value="F:ATP binding"/>
    <property type="evidence" value="ECO:0007669"/>
    <property type="project" value="UniProtKB-KW"/>
</dbReference>
<dbReference type="EMBL" id="UINC01228325">
    <property type="protein sequence ID" value="SVE59587.1"/>
    <property type="molecule type" value="Genomic_DNA"/>
</dbReference>
<keyword evidence="4" id="KW-0067">ATP-binding</keyword>
<evidence type="ECO:0000256" key="3">
    <source>
        <dbReference type="ARBA" id="ARBA00022806"/>
    </source>
</evidence>
<accession>A0A383ERV6</accession>
<evidence type="ECO:0000313" key="6">
    <source>
        <dbReference type="EMBL" id="SVE59587.1"/>
    </source>
</evidence>
<dbReference type="SUPFAM" id="SSF52540">
    <property type="entry name" value="P-loop containing nucleoside triphosphate hydrolases"/>
    <property type="match status" value="1"/>
</dbReference>
<dbReference type="GO" id="GO:0003677">
    <property type="term" value="F:DNA binding"/>
    <property type="evidence" value="ECO:0007669"/>
    <property type="project" value="InterPro"/>
</dbReference>
<gene>
    <name evidence="6" type="ORF">METZ01_LOCUS512441</name>
</gene>
<keyword evidence="1" id="KW-0547">Nucleotide-binding</keyword>
<dbReference type="InterPro" id="IPR014016">
    <property type="entry name" value="UvrD-like_ATP-bd"/>
</dbReference>
<evidence type="ECO:0000256" key="4">
    <source>
        <dbReference type="ARBA" id="ARBA00022840"/>
    </source>
</evidence>
<dbReference type="GO" id="GO:0000725">
    <property type="term" value="P:recombinational repair"/>
    <property type="evidence" value="ECO:0007669"/>
    <property type="project" value="TreeGrafter"/>
</dbReference>
<dbReference type="PANTHER" id="PTHR11070">
    <property type="entry name" value="UVRD / RECB / PCRA DNA HELICASE FAMILY MEMBER"/>
    <property type="match status" value="1"/>
</dbReference>
<dbReference type="InterPro" id="IPR000212">
    <property type="entry name" value="DNA_helicase_UvrD/REP"/>
</dbReference>
<dbReference type="GO" id="GO:0016787">
    <property type="term" value="F:hydrolase activity"/>
    <property type="evidence" value="ECO:0007669"/>
    <property type="project" value="UniProtKB-KW"/>
</dbReference>
<dbReference type="PANTHER" id="PTHR11070:SF2">
    <property type="entry name" value="ATP-DEPENDENT DNA HELICASE SRS2"/>
    <property type="match status" value="1"/>
</dbReference>
<name>A0A383ERV6_9ZZZZ</name>
<dbReference type="GO" id="GO:0033202">
    <property type="term" value="C:DNA helicase complex"/>
    <property type="evidence" value="ECO:0007669"/>
    <property type="project" value="TreeGrafter"/>
</dbReference>
<evidence type="ECO:0000256" key="2">
    <source>
        <dbReference type="ARBA" id="ARBA00022801"/>
    </source>
</evidence>
<dbReference type="InterPro" id="IPR027417">
    <property type="entry name" value="P-loop_NTPase"/>
</dbReference>
<dbReference type="Gene3D" id="3.40.50.300">
    <property type="entry name" value="P-loop containing nucleotide triphosphate hydrolases"/>
    <property type="match status" value="1"/>
</dbReference>
<feature type="domain" description="UvrD-like helicase ATP-binding" evidence="5">
    <location>
        <begin position="12"/>
        <end position="59"/>
    </location>
</feature>
<dbReference type="AlphaFoldDB" id="A0A383ERV6"/>
<proteinExistence type="predicted"/>